<sequence length="126" mass="14169">MKIVFSSRRMILLSPKTHEQTTIEVNSLKDMLSILDGNHAISYRFTNESINIFIDPLLLAIGAKLWVDLPVLSPSFLDDSVKLTGLIEVLVEVEHDSFLFQVIEGPSEELLRGVGLEWLAFRVVST</sequence>
<evidence type="ECO:0000313" key="1">
    <source>
        <dbReference type="EMBL" id="CAB9530315.1"/>
    </source>
</evidence>
<protein>
    <submittedName>
        <fullName evidence="1">Uncharacterized protein</fullName>
    </submittedName>
</protein>
<organism evidence="1 2">
    <name type="scientific">Seminavis robusta</name>
    <dbReference type="NCBI Taxonomy" id="568900"/>
    <lineage>
        <taxon>Eukaryota</taxon>
        <taxon>Sar</taxon>
        <taxon>Stramenopiles</taxon>
        <taxon>Ochrophyta</taxon>
        <taxon>Bacillariophyta</taxon>
        <taxon>Bacillariophyceae</taxon>
        <taxon>Bacillariophycidae</taxon>
        <taxon>Naviculales</taxon>
        <taxon>Naviculaceae</taxon>
        <taxon>Seminavis</taxon>
    </lineage>
</organism>
<gene>
    <name evidence="1" type="ORF">SEMRO_2828_G338070.1</name>
</gene>
<proteinExistence type="predicted"/>
<keyword evidence="2" id="KW-1185">Reference proteome</keyword>
<evidence type="ECO:0000313" key="2">
    <source>
        <dbReference type="Proteomes" id="UP001153069"/>
    </source>
</evidence>
<dbReference type="EMBL" id="CAICTM010002826">
    <property type="protein sequence ID" value="CAB9530315.1"/>
    <property type="molecule type" value="Genomic_DNA"/>
</dbReference>
<dbReference type="AlphaFoldDB" id="A0A9N8F488"/>
<name>A0A9N8F488_9STRA</name>
<comment type="caution">
    <text evidence="1">The sequence shown here is derived from an EMBL/GenBank/DDBJ whole genome shotgun (WGS) entry which is preliminary data.</text>
</comment>
<dbReference type="Proteomes" id="UP001153069">
    <property type="component" value="Unassembled WGS sequence"/>
</dbReference>
<accession>A0A9N8F488</accession>
<reference evidence="1" key="1">
    <citation type="submission" date="2020-06" db="EMBL/GenBank/DDBJ databases">
        <authorList>
            <consortium name="Plant Systems Biology data submission"/>
        </authorList>
    </citation>
    <scope>NUCLEOTIDE SEQUENCE</scope>
    <source>
        <strain evidence="1">D6</strain>
    </source>
</reference>